<keyword evidence="1" id="KW-1133">Transmembrane helix</keyword>
<gene>
    <name evidence="2" type="ORF">D1115_20085</name>
</gene>
<accession>A0ABN5PJE0</accession>
<dbReference type="Proteomes" id="UP000262832">
    <property type="component" value="Chromosome II"/>
</dbReference>
<reference evidence="2 3" key="1">
    <citation type="submission" date="2018-08" db="EMBL/GenBank/DDBJ databases">
        <title>Genomic taxonomy of the Vibrionaceae family.</title>
        <authorList>
            <person name="Gomez-Gil B."/>
            <person name="Tanaka M."/>
            <person name="Sawabe T."/>
            <person name="Enciso-Ibarra K."/>
        </authorList>
    </citation>
    <scope>NUCLEOTIDE SEQUENCE [LARGE SCALE GENOMIC DNA]</scope>
    <source>
        <strain evidence="2 3">CAIM 1831</strain>
    </source>
</reference>
<protein>
    <recommendedName>
        <fullName evidence="4">GNAT family N-acetyltransferase</fullName>
    </recommendedName>
</protein>
<organism evidence="2 3">
    <name type="scientific">Vibrio alfacsensis</name>
    <dbReference type="NCBI Taxonomy" id="1074311"/>
    <lineage>
        <taxon>Bacteria</taxon>
        <taxon>Pseudomonadati</taxon>
        <taxon>Pseudomonadota</taxon>
        <taxon>Gammaproteobacteria</taxon>
        <taxon>Vibrionales</taxon>
        <taxon>Vibrionaceae</taxon>
        <taxon>Vibrio</taxon>
    </lineage>
</organism>
<keyword evidence="3" id="KW-1185">Reference proteome</keyword>
<keyword evidence="1" id="KW-0812">Transmembrane</keyword>
<evidence type="ECO:0000256" key="1">
    <source>
        <dbReference type="SAM" id="Phobius"/>
    </source>
</evidence>
<sequence length="68" mass="7841">MFAADEVILRLSENDENLVLSMIKIAKYNEQNVEYRSTIQQKAQHFVSTVLGFCYYSCIYVVLNVAIC</sequence>
<evidence type="ECO:0000313" key="2">
    <source>
        <dbReference type="EMBL" id="AXY03195.1"/>
    </source>
</evidence>
<name>A0ABN5PJE0_9VIBR</name>
<evidence type="ECO:0000313" key="3">
    <source>
        <dbReference type="Proteomes" id="UP000262832"/>
    </source>
</evidence>
<evidence type="ECO:0008006" key="4">
    <source>
        <dbReference type="Google" id="ProtNLM"/>
    </source>
</evidence>
<dbReference type="EMBL" id="CP032094">
    <property type="protein sequence ID" value="AXY03195.1"/>
    <property type="molecule type" value="Genomic_DNA"/>
</dbReference>
<feature type="transmembrane region" description="Helical" evidence="1">
    <location>
        <begin position="46"/>
        <end position="67"/>
    </location>
</feature>
<keyword evidence="1" id="KW-0472">Membrane</keyword>
<proteinExistence type="predicted"/>